<keyword evidence="2" id="KW-1185">Reference proteome</keyword>
<evidence type="ECO:0000313" key="2">
    <source>
        <dbReference type="Proteomes" id="UP000595437"/>
    </source>
</evidence>
<evidence type="ECO:0000313" key="1">
    <source>
        <dbReference type="EMBL" id="QQP41290.1"/>
    </source>
</evidence>
<accession>A0A7T8K1D1</accession>
<organism evidence="1 2">
    <name type="scientific">Caligus rogercresseyi</name>
    <name type="common">Sea louse</name>
    <dbReference type="NCBI Taxonomy" id="217165"/>
    <lineage>
        <taxon>Eukaryota</taxon>
        <taxon>Metazoa</taxon>
        <taxon>Ecdysozoa</taxon>
        <taxon>Arthropoda</taxon>
        <taxon>Crustacea</taxon>
        <taxon>Multicrustacea</taxon>
        <taxon>Hexanauplia</taxon>
        <taxon>Copepoda</taxon>
        <taxon>Siphonostomatoida</taxon>
        <taxon>Caligidae</taxon>
        <taxon>Caligus</taxon>
    </lineage>
</organism>
<dbReference type="AlphaFoldDB" id="A0A7T8K1D1"/>
<sequence length="54" mass="6822">MTDPQYHDKWEENVKQDLQNEVEEWLSNKNPEYLIEFFNFKLQKSETYPNYRKH</sequence>
<proteinExistence type="predicted"/>
<gene>
    <name evidence="1" type="ORF">FKW44_015606</name>
</gene>
<dbReference type="EMBL" id="CP045899">
    <property type="protein sequence ID" value="QQP41290.1"/>
    <property type="molecule type" value="Genomic_DNA"/>
</dbReference>
<reference evidence="2" key="1">
    <citation type="submission" date="2021-01" db="EMBL/GenBank/DDBJ databases">
        <title>Caligus Genome Assembly.</title>
        <authorList>
            <person name="Gallardo-Escarate C."/>
        </authorList>
    </citation>
    <scope>NUCLEOTIDE SEQUENCE [LARGE SCALE GENOMIC DNA]</scope>
</reference>
<dbReference type="Proteomes" id="UP000595437">
    <property type="component" value="Chromosome 10"/>
</dbReference>
<name>A0A7T8K1D1_CALRO</name>
<protein>
    <submittedName>
        <fullName evidence="1">Uncharacterized protein</fullName>
    </submittedName>
</protein>